<proteinExistence type="predicted"/>
<dbReference type="Pfam" id="PF14667">
    <property type="entry name" value="Polysacc_synt_C"/>
    <property type="match status" value="1"/>
</dbReference>
<name>A0A0E3PHI1_9EURY</name>
<dbReference type="InterPro" id="IPR014710">
    <property type="entry name" value="RmlC-like_jellyroll"/>
</dbReference>
<keyword evidence="3" id="KW-0413">Isomerase</keyword>
<feature type="site" description="Participates in a stacking interaction with the thymidine ring of dTDP-4-oxo-6-deoxyglucose" evidence="1">
    <location>
        <position position="105"/>
    </location>
</feature>
<dbReference type="GeneID" id="41607008"/>
<accession>A0A0E3PHI1</accession>
<dbReference type="InterPro" id="IPR029303">
    <property type="entry name" value="CapF_C"/>
</dbReference>
<dbReference type="GO" id="GO:0008830">
    <property type="term" value="F:dTDP-4-dehydrorhamnose 3,5-epimerase activity"/>
    <property type="evidence" value="ECO:0007669"/>
    <property type="project" value="UniProtKB-EC"/>
</dbReference>
<dbReference type="KEGG" id="msz:MSSIH_2863"/>
<dbReference type="AlphaFoldDB" id="A0A0E3PHI1"/>
<dbReference type="PANTHER" id="PTHR21047">
    <property type="entry name" value="DTDP-6-DEOXY-D-GLUCOSE-3,5 EPIMERASE"/>
    <property type="match status" value="1"/>
</dbReference>
<protein>
    <submittedName>
        <fullName evidence="3">dTDP-4-dehydrorhamnose 3,5-epimerase</fullName>
        <ecNumber evidence="3">5.1.3.13</ecNumber>
    </submittedName>
</protein>
<gene>
    <name evidence="3" type="ORF">MSSIH_2863</name>
</gene>
<dbReference type="SUPFAM" id="SSF51182">
    <property type="entry name" value="RmlC-like cupins"/>
    <property type="match status" value="1"/>
</dbReference>
<evidence type="ECO:0000313" key="3">
    <source>
        <dbReference type="EMBL" id="AKB33553.1"/>
    </source>
</evidence>
<dbReference type="RefSeq" id="WP_222702735.1">
    <property type="nucleotide sequence ID" value="NZ_CP009507.1"/>
</dbReference>
<dbReference type="GO" id="GO:0000271">
    <property type="term" value="P:polysaccharide biosynthetic process"/>
    <property type="evidence" value="ECO:0007669"/>
    <property type="project" value="TreeGrafter"/>
</dbReference>
<evidence type="ECO:0000256" key="1">
    <source>
        <dbReference type="PIRSR" id="PIRSR600888-3"/>
    </source>
</evidence>
<dbReference type="PATRIC" id="fig|1434119.4.peg.3739"/>
<dbReference type="GO" id="GO:0005829">
    <property type="term" value="C:cytosol"/>
    <property type="evidence" value="ECO:0007669"/>
    <property type="project" value="TreeGrafter"/>
</dbReference>
<dbReference type="PANTHER" id="PTHR21047:SF2">
    <property type="entry name" value="THYMIDINE DIPHOSPHO-4-KETO-RHAMNOSE 3,5-EPIMERASE"/>
    <property type="match status" value="1"/>
</dbReference>
<dbReference type="Gene3D" id="2.60.120.10">
    <property type="entry name" value="Jelly Rolls"/>
    <property type="match status" value="1"/>
</dbReference>
<evidence type="ECO:0000259" key="2">
    <source>
        <dbReference type="Pfam" id="PF14667"/>
    </source>
</evidence>
<organism evidence="3 4">
    <name type="scientific">Methanosarcina siciliae HI350</name>
    <dbReference type="NCBI Taxonomy" id="1434119"/>
    <lineage>
        <taxon>Archaea</taxon>
        <taxon>Methanobacteriati</taxon>
        <taxon>Methanobacteriota</taxon>
        <taxon>Stenosarchaea group</taxon>
        <taxon>Methanomicrobia</taxon>
        <taxon>Methanosarcinales</taxon>
        <taxon>Methanosarcinaceae</taxon>
        <taxon>Methanosarcina</taxon>
    </lineage>
</organism>
<dbReference type="InterPro" id="IPR011051">
    <property type="entry name" value="RmlC_Cupin_sf"/>
</dbReference>
<reference evidence="3 4" key="1">
    <citation type="submission" date="2014-07" db="EMBL/GenBank/DDBJ databases">
        <title>Methanogenic archaea and the global carbon cycle.</title>
        <authorList>
            <person name="Henriksen J.R."/>
            <person name="Luke J."/>
            <person name="Reinhart S."/>
            <person name="Benedict M.N."/>
            <person name="Youngblut N.D."/>
            <person name="Metcalf M.E."/>
            <person name="Whitaker R.J."/>
            <person name="Metcalf W.W."/>
        </authorList>
    </citation>
    <scope>NUCLEOTIDE SEQUENCE [LARGE SCALE GENOMIC DNA]</scope>
    <source>
        <strain evidence="3 4">HI350</strain>
    </source>
</reference>
<dbReference type="HOGENOM" id="CLU_090940_3_0_2"/>
<dbReference type="EMBL" id="CP009507">
    <property type="protein sequence ID" value="AKB33553.1"/>
    <property type="molecule type" value="Genomic_DNA"/>
</dbReference>
<dbReference type="InterPro" id="IPR000888">
    <property type="entry name" value="RmlC-like"/>
</dbReference>
<evidence type="ECO:0000313" key="4">
    <source>
        <dbReference type="Proteomes" id="UP000033092"/>
    </source>
</evidence>
<dbReference type="EC" id="5.1.3.13" evidence="3"/>
<sequence length="149" mass="17123">MEVLRCDDEIFDKFGQVYLTTACPGVVKGWHYHKIQTDNFTCIRSMMKVVLYDSRENSTAYGNIMKLFVGEKNPLIMSVPPLVYHGFKGIGTGTEYFLSVPTEPYNYSEPDKYRLSPDTDQISYDTDQIPYDTDQIPYDWVLTPGLKHG</sequence>
<feature type="domain" description="Capsular polysaccharide assembling protein CapF C-terminal" evidence="2">
    <location>
        <begin position="13"/>
        <end position="113"/>
    </location>
</feature>
<dbReference type="Proteomes" id="UP000033092">
    <property type="component" value="Chromosome"/>
</dbReference>